<organism evidence="7 8">
    <name type="scientific">Suipraeoptans intestinalis</name>
    <dbReference type="NCBI Taxonomy" id="2606628"/>
    <lineage>
        <taxon>Bacteria</taxon>
        <taxon>Bacillati</taxon>
        <taxon>Bacillota</taxon>
        <taxon>Clostridia</taxon>
        <taxon>Lachnospirales</taxon>
        <taxon>Lachnospiraceae</taxon>
        <taxon>Suipraeoptans</taxon>
    </lineage>
</organism>
<evidence type="ECO:0000256" key="5">
    <source>
        <dbReference type="HAMAP-Rule" id="MF_00844"/>
    </source>
</evidence>
<dbReference type="InterPro" id="IPR051608">
    <property type="entry name" value="RQC_Subunit_NEMF"/>
</dbReference>
<proteinExistence type="inferred from homology"/>
<keyword evidence="1 5" id="KW-0820">tRNA-binding</keyword>
<dbReference type="SUPFAM" id="SSF46946">
    <property type="entry name" value="S13-like H2TH domain"/>
    <property type="match status" value="1"/>
</dbReference>
<evidence type="ECO:0000259" key="6">
    <source>
        <dbReference type="Pfam" id="PF05670"/>
    </source>
</evidence>
<keyword evidence="2 5" id="KW-0699">rRNA-binding</keyword>
<dbReference type="InterPro" id="IPR010979">
    <property type="entry name" value="Ribosomal_uS13-like_H2TH"/>
</dbReference>
<dbReference type="PANTHER" id="PTHR15239:SF6">
    <property type="entry name" value="RIBOSOME QUALITY CONTROL COMPLEX SUBUNIT NEMF"/>
    <property type="match status" value="1"/>
</dbReference>
<dbReference type="EMBL" id="VULY01000018">
    <property type="protein sequence ID" value="MSR94823.1"/>
    <property type="molecule type" value="Genomic_DNA"/>
</dbReference>
<dbReference type="GO" id="GO:0043023">
    <property type="term" value="F:ribosomal large subunit binding"/>
    <property type="evidence" value="ECO:0007669"/>
    <property type="project" value="UniProtKB-UniRule"/>
</dbReference>
<evidence type="ECO:0000256" key="1">
    <source>
        <dbReference type="ARBA" id="ARBA00022555"/>
    </source>
</evidence>
<keyword evidence="8" id="KW-1185">Reference proteome</keyword>
<dbReference type="GO" id="GO:0000049">
    <property type="term" value="F:tRNA binding"/>
    <property type="evidence" value="ECO:0007669"/>
    <property type="project" value="UniProtKB-UniRule"/>
</dbReference>
<evidence type="ECO:0000313" key="8">
    <source>
        <dbReference type="Proteomes" id="UP000434409"/>
    </source>
</evidence>
<sequence>MAFDGITVAAVTHELHSILLDGRIAKIAQPEPDELLLTIKTVSGTHRLCLCASASLPLVYLTKDTKTNPLTAPNFCMLLRKHIGNGRICRISQPSLERIIEFTIEHRNELGDLCQKYLIMELMGKHSNLILCDENRVIVDSIKHVSSQTSSVREVLPQRPYFVPNTMEKQDPLSVDFDGFSRILSRKELPLGKAIYTAFTGISPVASEDICHRASLDSALPFSQLSFSEKTALYRQFDAVMHLVKTRQFTPVIYYDNGLPKEFSALSLLSFEQAYPSSSPSGISQMLRDYYAQKNTLVRIRQKSADLRQVVQTALERNRKKYHLQSRQLDDTRDRELFRIYGELIHTYGYSLSPKSHQLTALNYYTNEEVCIPLDPDRSPSENAQHYFEKYNKKKRTFETLSLLIEETKKEILYLESVSASLDLASEEEDLIQVKEELIQAGYIKRKTSRRKTSRSSSPLHYLTGDGYHIYVGKNNLQNEELTFSFAEGNDWWFHAKGVPGSHVILKSKQKEPPTSAFEDAGRLAAYYSKSRGNDKVEIDYVQRKHVKKPKGGKPGFVVYYTNYSLVIDSDISSLALLPGQT</sequence>
<dbReference type="FunFam" id="2.30.310.10:FF:000004">
    <property type="entry name" value="Fibronectin-binding protein A"/>
    <property type="match status" value="1"/>
</dbReference>
<keyword evidence="3 5" id="KW-0694">RNA-binding</keyword>
<dbReference type="RefSeq" id="WP_154478701.1">
    <property type="nucleotide sequence ID" value="NZ_VULY01000018.1"/>
</dbReference>
<dbReference type="Gene3D" id="2.30.310.10">
    <property type="entry name" value="ibrinogen binding protein from staphylococcus aureus domain"/>
    <property type="match status" value="1"/>
</dbReference>
<evidence type="ECO:0000256" key="2">
    <source>
        <dbReference type="ARBA" id="ARBA00022730"/>
    </source>
</evidence>
<comment type="similarity">
    <text evidence="5">Belongs to the NEMF family.</text>
</comment>
<dbReference type="Proteomes" id="UP000434409">
    <property type="component" value="Unassembled WGS sequence"/>
</dbReference>
<comment type="subunit">
    <text evidence="5">Associates with stalled 50S ribosomal subunits. Binds to RqcP.</text>
</comment>
<dbReference type="Gene3D" id="1.10.8.50">
    <property type="match status" value="1"/>
</dbReference>
<name>A0A6N7UTF6_9FIRM</name>
<dbReference type="Pfam" id="PF05833">
    <property type="entry name" value="NFACT_N"/>
    <property type="match status" value="1"/>
</dbReference>
<dbReference type="Pfam" id="PF05670">
    <property type="entry name" value="NFACT-R_1"/>
    <property type="match status" value="1"/>
</dbReference>
<dbReference type="InterPro" id="IPR043682">
    <property type="entry name" value="RqcH_bacterial"/>
</dbReference>
<reference evidence="7 8" key="1">
    <citation type="submission" date="2019-08" db="EMBL/GenBank/DDBJ databases">
        <title>In-depth cultivation of the pig gut microbiome towards novel bacterial diversity and tailored functional studies.</title>
        <authorList>
            <person name="Wylensek D."/>
            <person name="Hitch T.C.A."/>
            <person name="Clavel T."/>
        </authorList>
    </citation>
    <scope>NUCLEOTIDE SEQUENCE [LARGE SCALE GENOMIC DNA]</scope>
    <source>
        <strain evidence="7 8">68-1-5</strain>
    </source>
</reference>
<dbReference type="GO" id="GO:0019843">
    <property type="term" value="F:rRNA binding"/>
    <property type="evidence" value="ECO:0007669"/>
    <property type="project" value="UniProtKB-UniRule"/>
</dbReference>
<dbReference type="AlphaFoldDB" id="A0A6N7UTF6"/>
<evidence type="ECO:0000256" key="3">
    <source>
        <dbReference type="ARBA" id="ARBA00022884"/>
    </source>
</evidence>
<evidence type="ECO:0000256" key="4">
    <source>
        <dbReference type="ARBA" id="ARBA00022917"/>
    </source>
</evidence>
<keyword evidence="4 5" id="KW-0648">Protein biosynthesis</keyword>
<comment type="caution">
    <text evidence="7">The sequence shown here is derived from an EMBL/GenBank/DDBJ whole genome shotgun (WGS) entry which is preliminary data.</text>
</comment>
<dbReference type="GO" id="GO:0072344">
    <property type="term" value="P:rescue of stalled ribosome"/>
    <property type="evidence" value="ECO:0007669"/>
    <property type="project" value="UniProtKB-UniRule"/>
</dbReference>
<protein>
    <recommendedName>
        <fullName evidence="5">Rqc2 homolog RqcH</fullName>
        <shortName evidence="5">RqcH</shortName>
    </recommendedName>
</protein>
<dbReference type="InterPro" id="IPR008532">
    <property type="entry name" value="NFACT_RNA-bd"/>
</dbReference>
<evidence type="ECO:0000313" key="7">
    <source>
        <dbReference type="EMBL" id="MSR94823.1"/>
    </source>
</evidence>
<dbReference type="HAMAP" id="MF_00844_B">
    <property type="entry name" value="RqcH_B"/>
    <property type="match status" value="1"/>
</dbReference>
<dbReference type="GO" id="GO:1990112">
    <property type="term" value="C:RQC complex"/>
    <property type="evidence" value="ECO:0007669"/>
    <property type="project" value="TreeGrafter"/>
</dbReference>
<gene>
    <name evidence="5" type="primary">rqcH</name>
    <name evidence="7" type="ORF">FYJ34_11270</name>
</gene>
<dbReference type="PANTHER" id="PTHR15239">
    <property type="entry name" value="NUCLEAR EXPORT MEDIATOR FACTOR NEMF"/>
    <property type="match status" value="1"/>
</dbReference>
<feature type="domain" description="NFACT RNA-binding" evidence="6">
    <location>
        <begin position="462"/>
        <end position="552"/>
    </location>
</feature>
<accession>A0A6N7UTF6</accession>
<comment type="function">
    <text evidence="5">Key component of the ribosome quality control system (RQC), a ribosome-associated complex that mediates the extraction of incompletely synthesized nascent chains from stalled ribosomes and their subsequent degradation. RqcH recruits Ala-charged tRNA, and with RqcP directs the elongation of stalled nascent chains on 50S ribosomal subunits, leading to non-templated C-terminal alanine extensions (Ala tail). The Ala tail promotes nascent chain degradation. May add between 1 and at least 8 Ala residues. Binds to stalled 50S ribosomal subunits.</text>
</comment>